<reference evidence="9 10" key="1">
    <citation type="journal article" date="2019" name="Int. J. Syst. Evol. Microbiol.">
        <title>The Global Catalogue of Microorganisms (GCM) 10K type strain sequencing project: providing services to taxonomists for standard genome sequencing and annotation.</title>
        <authorList>
            <consortium name="The Broad Institute Genomics Platform"/>
            <consortium name="The Broad Institute Genome Sequencing Center for Infectious Disease"/>
            <person name="Wu L."/>
            <person name="Ma J."/>
        </authorList>
    </citation>
    <scope>NUCLEOTIDE SEQUENCE [LARGE SCALE GENOMIC DNA]</scope>
    <source>
        <strain evidence="9 10">CGMCC 1.12553</strain>
    </source>
</reference>
<feature type="transmembrane region" description="Helical" evidence="8">
    <location>
        <begin position="313"/>
        <end position="335"/>
    </location>
</feature>
<evidence type="ECO:0000313" key="10">
    <source>
        <dbReference type="Proteomes" id="UP001595921"/>
    </source>
</evidence>
<dbReference type="AlphaFoldDB" id="A0ABD5P987"/>
<proteinExistence type="inferred from homology"/>
<sequence length="438" mass="43726">MPAALGRNRVISSPALQGSDATEPWSGTSRPSTCRAVGTVETVRTVDFVAGGDAVDAVPEVRAVDEAARDDGGPDVSGGVRSTLGSRPGRAAVWLAGSVAVVLVAARVVGVETLVDALAGVDRGVAAAVGALALATLAARGTALWVVLGALDRPVSLPRALTAYAAAAFVNTVAPSGQAGGTPVSGLLVARSADADYEEGVAAVVSLSLLANAMVALFGLVGVGYLLATAVPRAGDVAVLVVSLVAAGLLALAAVHRSRTRLVAVATGLLWWAVATVGRLPRVSVPDRTAVEARVDRFLGSFGRLRAAPRRRLVAVVALMALAHATSLLALWLSFVALGHAAPLGVIVAVVPAAVLAAVVPLPGGVGGVDVALVGLLTAATPVAASVVAGAVVLYRTASYWPRLVLGGGIVLAMLAFGWLSEADDGRLPTADEGSVGR</sequence>
<keyword evidence="5 8" id="KW-1133">Transmembrane helix</keyword>
<evidence type="ECO:0000256" key="5">
    <source>
        <dbReference type="ARBA" id="ARBA00022989"/>
    </source>
</evidence>
<evidence type="ECO:0000256" key="4">
    <source>
        <dbReference type="ARBA" id="ARBA00022692"/>
    </source>
</evidence>
<dbReference type="NCBIfam" id="TIGR00374">
    <property type="entry name" value="flippase-like domain"/>
    <property type="match status" value="1"/>
</dbReference>
<dbReference type="GO" id="GO:0005886">
    <property type="term" value="C:plasma membrane"/>
    <property type="evidence" value="ECO:0007669"/>
    <property type="project" value="UniProtKB-SubCell"/>
</dbReference>
<dbReference type="RefSeq" id="WP_267622263.1">
    <property type="nucleotide sequence ID" value="NZ_JAODIW010000006.1"/>
</dbReference>
<dbReference type="Proteomes" id="UP001595921">
    <property type="component" value="Unassembled WGS sequence"/>
</dbReference>
<keyword evidence="4 8" id="KW-0812">Transmembrane</keyword>
<evidence type="ECO:0000256" key="6">
    <source>
        <dbReference type="ARBA" id="ARBA00023136"/>
    </source>
</evidence>
<feature type="compositionally biased region" description="Polar residues" evidence="7">
    <location>
        <begin position="10"/>
        <end position="32"/>
    </location>
</feature>
<feature type="transmembrane region" description="Helical" evidence="8">
    <location>
        <begin position="341"/>
        <end position="360"/>
    </location>
</feature>
<comment type="subcellular location">
    <subcellularLocation>
        <location evidence="1">Cell membrane</location>
        <topology evidence="1">Multi-pass membrane protein</topology>
    </subcellularLocation>
</comment>
<dbReference type="EMBL" id="JBHSDS010000003">
    <property type="protein sequence ID" value="MFC4357437.1"/>
    <property type="molecule type" value="Genomic_DNA"/>
</dbReference>
<feature type="transmembrane region" description="Helical" evidence="8">
    <location>
        <begin position="237"/>
        <end position="256"/>
    </location>
</feature>
<keyword evidence="3" id="KW-1003">Cell membrane</keyword>
<evidence type="ECO:0000256" key="7">
    <source>
        <dbReference type="SAM" id="MobiDB-lite"/>
    </source>
</evidence>
<dbReference type="Pfam" id="PF03706">
    <property type="entry name" value="LPG_synthase_TM"/>
    <property type="match status" value="1"/>
</dbReference>
<feature type="transmembrane region" description="Helical" evidence="8">
    <location>
        <begin position="91"/>
        <end position="110"/>
    </location>
</feature>
<comment type="similarity">
    <text evidence="2">Belongs to the UPF0104 family.</text>
</comment>
<gene>
    <name evidence="9" type="ORF">ACFO0N_05670</name>
</gene>
<feature type="transmembrane region" description="Helical" evidence="8">
    <location>
        <begin position="125"/>
        <end position="148"/>
    </location>
</feature>
<dbReference type="PANTHER" id="PTHR39087:SF2">
    <property type="entry name" value="UPF0104 MEMBRANE PROTEIN MJ1595"/>
    <property type="match status" value="1"/>
</dbReference>
<accession>A0ABD5P987</accession>
<keyword evidence="10" id="KW-1185">Reference proteome</keyword>
<dbReference type="InterPro" id="IPR022791">
    <property type="entry name" value="L-PG_synthase/AglD"/>
</dbReference>
<evidence type="ECO:0000256" key="8">
    <source>
        <dbReference type="SAM" id="Phobius"/>
    </source>
</evidence>
<evidence type="ECO:0000256" key="2">
    <source>
        <dbReference type="ARBA" id="ARBA00011061"/>
    </source>
</evidence>
<evidence type="ECO:0000256" key="1">
    <source>
        <dbReference type="ARBA" id="ARBA00004651"/>
    </source>
</evidence>
<dbReference type="PANTHER" id="PTHR39087">
    <property type="entry name" value="UPF0104 MEMBRANE PROTEIN MJ1595"/>
    <property type="match status" value="1"/>
</dbReference>
<evidence type="ECO:0000313" key="9">
    <source>
        <dbReference type="EMBL" id="MFC4357437.1"/>
    </source>
</evidence>
<feature type="transmembrane region" description="Helical" evidence="8">
    <location>
        <begin position="400"/>
        <end position="420"/>
    </location>
</feature>
<protein>
    <submittedName>
        <fullName evidence="9">Flippase-like domain-containing protein</fullName>
    </submittedName>
</protein>
<feature type="region of interest" description="Disordered" evidence="7">
    <location>
        <begin position="1"/>
        <end position="33"/>
    </location>
</feature>
<evidence type="ECO:0000256" key="3">
    <source>
        <dbReference type="ARBA" id="ARBA00022475"/>
    </source>
</evidence>
<comment type="caution">
    <text evidence="9">The sequence shown here is derived from an EMBL/GenBank/DDBJ whole genome shotgun (WGS) entry which is preliminary data.</text>
</comment>
<organism evidence="9 10">
    <name type="scientific">Halobium salinum</name>
    <dbReference type="NCBI Taxonomy" id="1364940"/>
    <lineage>
        <taxon>Archaea</taxon>
        <taxon>Methanobacteriati</taxon>
        <taxon>Methanobacteriota</taxon>
        <taxon>Stenosarchaea group</taxon>
        <taxon>Halobacteria</taxon>
        <taxon>Halobacteriales</taxon>
        <taxon>Haloferacaceae</taxon>
        <taxon>Halobium</taxon>
    </lineage>
</organism>
<name>A0ABD5P987_9EURY</name>
<keyword evidence="6 8" id="KW-0472">Membrane</keyword>
<feature type="transmembrane region" description="Helical" evidence="8">
    <location>
        <begin position="201"/>
        <end position="228"/>
    </location>
</feature>
<feature type="transmembrane region" description="Helical" evidence="8">
    <location>
        <begin position="372"/>
        <end position="394"/>
    </location>
</feature>